<evidence type="ECO:0000259" key="1">
    <source>
        <dbReference type="Pfam" id="PF12680"/>
    </source>
</evidence>
<keyword evidence="3" id="KW-1185">Reference proteome</keyword>
<dbReference type="EMBL" id="SRLE01000016">
    <property type="protein sequence ID" value="TGD71060.1"/>
    <property type="molecule type" value="Genomic_DNA"/>
</dbReference>
<dbReference type="Proteomes" id="UP000298050">
    <property type="component" value="Unassembled WGS sequence"/>
</dbReference>
<dbReference type="InterPro" id="IPR037401">
    <property type="entry name" value="SnoaL-like"/>
</dbReference>
<organism evidence="2 3">
    <name type="scientific">Mangrovimicrobium sediminis</name>
    <dbReference type="NCBI Taxonomy" id="2562682"/>
    <lineage>
        <taxon>Bacteria</taxon>
        <taxon>Pseudomonadati</taxon>
        <taxon>Pseudomonadota</taxon>
        <taxon>Gammaproteobacteria</taxon>
        <taxon>Cellvibrionales</taxon>
        <taxon>Halieaceae</taxon>
        <taxon>Mangrovimicrobium</taxon>
    </lineage>
</organism>
<name>A0A4Z0LUV7_9GAMM</name>
<dbReference type="AlphaFoldDB" id="A0A4Z0LUV7"/>
<dbReference type="RefSeq" id="WP_135446383.1">
    <property type="nucleotide sequence ID" value="NZ_SRLE01000016.1"/>
</dbReference>
<sequence length="136" mass="14961">MSDNNTQVVLDFIDAMGRGDPERAADLITEDAYTLAKGFGNFAGVRERETILATIGAFRQLMPAGMQPEIKSTIAQGDKVVVEFVGNGTLVNGDDYSNEYCMVFTLRDGRICQVNEYFCTILADRVLWPLVQQAGV</sequence>
<feature type="domain" description="SnoaL-like" evidence="1">
    <location>
        <begin position="9"/>
        <end position="113"/>
    </location>
</feature>
<accession>A0A4Z0LUV7</accession>
<dbReference type="Pfam" id="PF12680">
    <property type="entry name" value="SnoaL_2"/>
    <property type="match status" value="1"/>
</dbReference>
<dbReference type="SUPFAM" id="SSF54427">
    <property type="entry name" value="NTF2-like"/>
    <property type="match status" value="1"/>
</dbReference>
<evidence type="ECO:0000313" key="3">
    <source>
        <dbReference type="Proteomes" id="UP000298050"/>
    </source>
</evidence>
<protein>
    <recommendedName>
        <fullName evidence="1">SnoaL-like domain-containing protein</fullName>
    </recommendedName>
</protein>
<dbReference type="Gene3D" id="3.10.450.50">
    <property type="match status" value="1"/>
</dbReference>
<dbReference type="PANTHER" id="PTHR41252:SF1">
    <property type="entry name" value="BLR2505 PROTEIN"/>
    <property type="match status" value="1"/>
</dbReference>
<dbReference type="PANTHER" id="PTHR41252">
    <property type="entry name" value="BLR2505 PROTEIN"/>
    <property type="match status" value="1"/>
</dbReference>
<comment type="caution">
    <text evidence="2">The sequence shown here is derived from an EMBL/GenBank/DDBJ whole genome shotgun (WGS) entry which is preliminary data.</text>
</comment>
<dbReference type="OrthoDB" id="7061942at2"/>
<proteinExistence type="predicted"/>
<reference evidence="2 3" key="1">
    <citation type="submission" date="2019-04" db="EMBL/GenBank/DDBJ databases">
        <title>Taxonomy of novel Haliea sp. from mangrove soil of West Coast of India.</title>
        <authorList>
            <person name="Verma A."/>
            <person name="Kumar P."/>
            <person name="Krishnamurthi S."/>
        </authorList>
    </citation>
    <scope>NUCLEOTIDE SEQUENCE [LARGE SCALE GENOMIC DNA]</scope>
    <source>
        <strain evidence="2 3">SAOS-164</strain>
    </source>
</reference>
<evidence type="ECO:0000313" key="2">
    <source>
        <dbReference type="EMBL" id="TGD71060.1"/>
    </source>
</evidence>
<gene>
    <name evidence="2" type="ORF">E4634_19630</name>
</gene>
<dbReference type="InterPro" id="IPR032710">
    <property type="entry name" value="NTF2-like_dom_sf"/>
</dbReference>